<accession>A0A927GIX8</accession>
<dbReference type="AlphaFoldDB" id="A0A927GIX8"/>
<comment type="caution">
    <text evidence="1">The sequence shown here is derived from an EMBL/GenBank/DDBJ whole genome shotgun (WGS) entry which is preliminary data.</text>
</comment>
<keyword evidence="2" id="KW-1185">Reference proteome</keyword>
<evidence type="ECO:0000313" key="2">
    <source>
        <dbReference type="Proteomes" id="UP000612233"/>
    </source>
</evidence>
<proteinExistence type="predicted"/>
<reference evidence="1" key="1">
    <citation type="submission" date="2020-09" db="EMBL/GenBank/DDBJ databases">
        <authorList>
            <person name="Kim M.K."/>
        </authorList>
    </citation>
    <scope>NUCLEOTIDE SEQUENCE</scope>
    <source>
        <strain evidence="1">BT664</strain>
    </source>
</reference>
<organism evidence="1 2">
    <name type="scientific">Hymenobacter montanus</name>
    <dbReference type="NCBI Taxonomy" id="2771359"/>
    <lineage>
        <taxon>Bacteria</taxon>
        <taxon>Pseudomonadati</taxon>
        <taxon>Bacteroidota</taxon>
        <taxon>Cytophagia</taxon>
        <taxon>Cytophagales</taxon>
        <taxon>Hymenobacteraceae</taxon>
        <taxon>Hymenobacter</taxon>
    </lineage>
</organism>
<name>A0A927GIX8_9BACT</name>
<gene>
    <name evidence="1" type="ORF">IC235_08295</name>
</gene>
<sequence length="240" mass="27058">MPQVQLANAAVARRINRCLVRLVLSEETDSTLSISQQLRQAARACCYDAENGLGWNTAGHGLTACNYSVLLNQRGLLSLQYAQEFTGAYSWEQESYVTFDLRTGRRLALADLVADSPAQLRRRMHNAITRRFGEALAEMAVDQEESADVAMVAEHFCWDWSTKRVRFESDPGPAGEDRAAEPDLESFALTPHELRLYYGRLLPHVIQNYEPDNTYHFPYARVQPRGLLVPVAKAVTVKKQ</sequence>
<dbReference type="RefSeq" id="WP_191004706.1">
    <property type="nucleotide sequence ID" value="NZ_JACXAD010000007.1"/>
</dbReference>
<dbReference type="Proteomes" id="UP000612233">
    <property type="component" value="Unassembled WGS sequence"/>
</dbReference>
<protein>
    <submittedName>
        <fullName evidence="1">Uncharacterized protein</fullName>
    </submittedName>
</protein>
<evidence type="ECO:0000313" key="1">
    <source>
        <dbReference type="EMBL" id="MBD2767892.1"/>
    </source>
</evidence>
<dbReference type="EMBL" id="JACXAD010000007">
    <property type="protein sequence ID" value="MBD2767892.1"/>
    <property type="molecule type" value="Genomic_DNA"/>
</dbReference>